<dbReference type="EMBL" id="BSXT01001390">
    <property type="protein sequence ID" value="GMF41982.1"/>
    <property type="molecule type" value="Genomic_DNA"/>
</dbReference>
<feature type="compositionally biased region" description="Low complexity" evidence="1">
    <location>
        <begin position="121"/>
        <end position="146"/>
    </location>
</feature>
<name>A0A9W6XNF5_9STRA</name>
<comment type="caution">
    <text evidence="2">The sequence shown here is derived from an EMBL/GenBank/DDBJ whole genome shotgun (WGS) entry which is preliminary data.</text>
</comment>
<feature type="compositionally biased region" description="Low complexity" evidence="1">
    <location>
        <begin position="154"/>
        <end position="173"/>
    </location>
</feature>
<gene>
    <name evidence="2" type="ORF">Pfra01_001353400</name>
</gene>
<feature type="compositionally biased region" description="Basic and acidic residues" evidence="1">
    <location>
        <begin position="210"/>
        <end position="221"/>
    </location>
</feature>
<evidence type="ECO:0000313" key="2">
    <source>
        <dbReference type="EMBL" id="GMF41982.1"/>
    </source>
</evidence>
<proteinExistence type="predicted"/>
<keyword evidence="3" id="KW-1185">Reference proteome</keyword>
<dbReference type="OrthoDB" id="2505440at2759"/>
<feature type="region of interest" description="Disordered" evidence="1">
    <location>
        <begin position="116"/>
        <end position="243"/>
    </location>
</feature>
<organism evidence="2 3">
    <name type="scientific">Phytophthora fragariaefolia</name>
    <dbReference type="NCBI Taxonomy" id="1490495"/>
    <lineage>
        <taxon>Eukaryota</taxon>
        <taxon>Sar</taxon>
        <taxon>Stramenopiles</taxon>
        <taxon>Oomycota</taxon>
        <taxon>Peronosporomycetes</taxon>
        <taxon>Peronosporales</taxon>
        <taxon>Peronosporaceae</taxon>
        <taxon>Phytophthora</taxon>
    </lineage>
</organism>
<sequence length="356" mass="37031">MFTNFDLFDCSMLRLEPPYAVKRVSSGGAGVTAAHASSPGSAAASRSRHHLHTKFVSNRGLRSSSPRITIKTNLPSHRCPPNCRRKWWVILQWSPLCGPYHNVCRQLTHSDAVPAKNKLHNTNTNTNNNTNNNNNVDPAAGGAQAASGGGDGGAQAAQGRDAGQAPVAHAAAGAQGGGRADAVAGLGRAARAGGGAAQGQARAGQEPEGESQRQRHDDGGRRRGVRALSQAARDRAQVEGHEVRGHPRVLRRPGAGQARQERCNAAVDCCRAGLATLNAATCAGAGISLSPEQWEKLYSFSDAIADAIQLVEEDNVGMESLAGVPGCILRPDGDVRAIALPVRCFNLSGASTAGVC</sequence>
<evidence type="ECO:0000313" key="3">
    <source>
        <dbReference type="Proteomes" id="UP001165121"/>
    </source>
</evidence>
<feature type="compositionally biased region" description="Basic and acidic residues" evidence="1">
    <location>
        <begin position="232"/>
        <end position="243"/>
    </location>
</feature>
<reference evidence="2" key="1">
    <citation type="submission" date="2023-04" db="EMBL/GenBank/DDBJ databases">
        <title>Phytophthora fragariaefolia NBRC 109709.</title>
        <authorList>
            <person name="Ichikawa N."/>
            <person name="Sato H."/>
            <person name="Tonouchi N."/>
        </authorList>
    </citation>
    <scope>NUCLEOTIDE SEQUENCE</scope>
    <source>
        <strain evidence="2">NBRC 109709</strain>
    </source>
</reference>
<dbReference type="Proteomes" id="UP001165121">
    <property type="component" value="Unassembled WGS sequence"/>
</dbReference>
<protein>
    <submittedName>
        <fullName evidence="2">Unnamed protein product</fullName>
    </submittedName>
</protein>
<feature type="compositionally biased region" description="Low complexity" evidence="1">
    <location>
        <begin position="180"/>
        <end position="191"/>
    </location>
</feature>
<dbReference type="AlphaFoldDB" id="A0A9W6XNF5"/>
<accession>A0A9W6XNF5</accession>
<evidence type="ECO:0000256" key="1">
    <source>
        <dbReference type="SAM" id="MobiDB-lite"/>
    </source>
</evidence>